<keyword evidence="2" id="KW-1185">Reference proteome</keyword>
<accession>A0ACB6Z0A7</accession>
<sequence>MSILQETFDGDDSEGDSNVRSVLRAVILAANPLSPSTIAALLGIDHEGVFLRLSSIHSLLVLQEDPDSPVRPFHKSFPDFIVDSTRCTNEQFHVSPPSHHPELLVGCLELMNQRLEKNMCDLPDGVANREINNLHERAKRHLDPALQYACKSWHKHLVDGHTTRTPAIGSTLRRFLEKKFLFWLEVLSVLGAVREAVDALDVAAKSLEVCRVPTFDVLPN</sequence>
<dbReference type="EMBL" id="MU118314">
    <property type="protein sequence ID" value="KAF9642944.1"/>
    <property type="molecule type" value="Genomic_DNA"/>
</dbReference>
<dbReference type="Proteomes" id="UP000886501">
    <property type="component" value="Unassembled WGS sequence"/>
</dbReference>
<proteinExistence type="predicted"/>
<gene>
    <name evidence="1" type="ORF">BDM02DRAFT_3229706</name>
</gene>
<evidence type="ECO:0000313" key="2">
    <source>
        <dbReference type="Proteomes" id="UP000886501"/>
    </source>
</evidence>
<evidence type="ECO:0000313" key="1">
    <source>
        <dbReference type="EMBL" id="KAF9642944.1"/>
    </source>
</evidence>
<name>A0ACB6Z0A7_THEGA</name>
<comment type="caution">
    <text evidence="1">The sequence shown here is derived from an EMBL/GenBank/DDBJ whole genome shotgun (WGS) entry which is preliminary data.</text>
</comment>
<organism evidence="1 2">
    <name type="scientific">Thelephora ganbajun</name>
    <name type="common">Ganba fungus</name>
    <dbReference type="NCBI Taxonomy" id="370292"/>
    <lineage>
        <taxon>Eukaryota</taxon>
        <taxon>Fungi</taxon>
        <taxon>Dikarya</taxon>
        <taxon>Basidiomycota</taxon>
        <taxon>Agaricomycotina</taxon>
        <taxon>Agaricomycetes</taxon>
        <taxon>Thelephorales</taxon>
        <taxon>Thelephoraceae</taxon>
        <taxon>Thelephora</taxon>
    </lineage>
</organism>
<protein>
    <submittedName>
        <fullName evidence="1">Uncharacterized protein</fullName>
    </submittedName>
</protein>
<reference evidence="1" key="1">
    <citation type="submission" date="2019-10" db="EMBL/GenBank/DDBJ databases">
        <authorList>
            <consortium name="DOE Joint Genome Institute"/>
            <person name="Kuo A."/>
            <person name="Miyauchi S."/>
            <person name="Kiss E."/>
            <person name="Drula E."/>
            <person name="Kohler A."/>
            <person name="Sanchez-Garcia M."/>
            <person name="Andreopoulos B."/>
            <person name="Barry K.W."/>
            <person name="Bonito G."/>
            <person name="Buee M."/>
            <person name="Carver A."/>
            <person name="Chen C."/>
            <person name="Cichocki N."/>
            <person name="Clum A."/>
            <person name="Culley D."/>
            <person name="Crous P.W."/>
            <person name="Fauchery L."/>
            <person name="Girlanda M."/>
            <person name="Hayes R."/>
            <person name="Keri Z."/>
            <person name="Labutti K."/>
            <person name="Lipzen A."/>
            <person name="Lombard V."/>
            <person name="Magnuson J."/>
            <person name="Maillard F."/>
            <person name="Morin E."/>
            <person name="Murat C."/>
            <person name="Nolan M."/>
            <person name="Ohm R."/>
            <person name="Pangilinan J."/>
            <person name="Pereira M."/>
            <person name="Perotto S."/>
            <person name="Peter M."/>
            <person name="Riley R."/>
            <person name="Sitrit Y."/>
            <person name="Stielow B."/>
            <person name="Szollosi G."/>
            <person name="Zifcakova L."/>
            <person name="Stursova M."/>
            <person name="Spatafora J.W."/>
            <person name="Tedersoo L."/>
            <person name="Vaario L.-M."/>
            <person name="Yamada A."/>
            <person name="Yan M."/>
            <person name="Wang P."/>
            <person name="Xu J."/>
            <person name="Bruns T."/>
            <person name="Baldrian P."/>
            <person name="Vilgalys R."/>
            <person name="Henrissat B."/>
            <person name="Grigoriev I.V."/>
            <person name="Hibbett D."/>
            <person name="Nagy L.G."/>
            <person name="Martin F.M."/>
        </authorList>
    </citation>
    <scope>NUCLEOTIDE SEQUENCE</scope>
    <source>
        <strain evidence="1">P2</strain>
    </source>
</reference>
<reference evidence="1" key="2">
    <citation type="journal article" date="2020" name="Nat. Commun.">
        <title>Large-scale genome sequencing of mycorrhizal fungi provides insights into the early evolution of symbiotic traits.</title>
        <authorList>
            <person name="Miyauchi S."/>
            <person name="Kiss E."/>
            <person name="Kuo A."/>
            <person name="Drula E."/>
            <person name="Kohler A."/>
            <person name="Sanchez-Garcia M."/>
            <person name="Morin E."/>
            <person name="Andreopoulos B."/>
            <person name="Barry K.W."/>
            <person name="Bonito G."/>
            <person name="Buee M."/>
            <person name="Carver A."/>
            <person name="Chen C."/>
            <person name="Cichocki N."/>
            <person name="Clum A."/>
            <person name="Culley D."/>
            <person name="Crous P.W."/>
            <person name="Fauchery L."/>
            <person name="Girlanda M."/>
            <person name="Hayes R.D."/>
            <person name="Keri Z."/>
            <person name="LaButti K."/>
            <person name="Lipzen A."/>
            <person name="Lombard V."/>
            <person name="Magnuson J."/>
            <person name="Maillard F."/>
            <person name="Murat C."/>
            <person name="Nolan M."/>
            <person name="Ohm R.A."/>
            <person name="Pangilinan J."/>
            <person name="Pereira M.F."/>
            <person name="Perotto S."/>
            <person name="Peter M."/>
            <person name="Pfister S."/>
            <person name="Riley R."/>
            <person name="Sitrit Y."/>
            <person name="Stielow J.B."/>
            <person name="Szollosi G."/>
            <person name="Zifcakova L."/>
            <person name="Stursova M."/>
            <person name="Spatafora J.W."/>
            <person name="Tedersoo L."/>
            <person name="Vaario L.M."/>
            <person name="Yamada A."/>
            <person name="Yan M."/>
            <person name="Wang P."/>
            <person name="Xu J."/>
            <person name="Bruns T."/>
            <person name="Baldrian P."/>
            <person name="Vilgalys R."/>
            <person name="Dunand C."/>
            <person name="Henrissat B."/>
            <person name="Grigoriev I.V."/>
            <person name="Hibbett D."/>
            <person name="Nagy L.G."/>
            <person name="Martin F.M."/>
        </authorList>
    </citation>
    <scope>NUCLEOTIDE SEQUENCE</scope>
    <source>
        <strain evidence="1">P2</strain>
    </source>
</reference>